<dbReference type="Proteomes" id="UP001153737">
    <property type="component" value="Chromosome 9"/>
</dbReference>
<sequence>MNFEISKSARKKKKETKIELEGRRSFIVDNYYTAIDCLKVYLKNQPIIHNTVNTKFGFLWKLHELDDSEFIRSRAKELKQLYATDLEETFAEECVHLAQFFKI</sequence>
<dbReference type="EMBL" id="OU896715">
    <property type="protein sequence ID" value="CAG9825598.1"/>
    <property type="molecule type" value="Genomic_DNA"/>
</dbReference>
<organism evidence="1 2">
    <name type="scientific">Phaedon cochleariae</name>
    <name type="common">Mustard beetle</name>
    <dbReference type="NCBI Taxonomy" id="80249"/>
    <lineage>
        <taxon>Eukaryota</taxon>
        <taxon>Metazoa</taxon>
        <taxon>Ecdysozoa</taxon>
        <taxon>Arthropoda</taxon>
        <taxon>Hexapoda</taxon>
        <taxon>Insecta</taxon>
        <taxon>Pterygota</taxon>
        <taxon>Neoptera</taxon>
        <taxon>Endopterygota</taxon>
        <taxon>Coleoptera</taxon>
        <taxon>Polyphaga</taxon>
        <taxon>Cucujiformia</taxon>
        <taxon>Chrysomeloidea</taxon>
        <taxon>Chrysomelidae</taxon>
        <taxon>Chrysomelinae</taxon>
        <taxon>Chrysomelini</taxon>
        <taxon>Phaedon</taxon>
    </lineage>
</organism>
<gene>
    <name evidence="1" type="ORF">PHAECO_LOCUS12411</name>
</gene>
<dbReference type="OrthoDB" id="10600413at2759"/>
<protein>
    <submittedName>
        <fullName evidence="1">Uncharacterized protein</fullName>
    </submittedName>
</protein>
<evidence type="ECO:0000313" key="2">
    <source>
        <dbReference type="Proteomes" id="UP001153737"/>
    </source>
</evidence>
<keyword evidence="2" id="KW-1185">Reference proteome</keyword>
<name>A0A9N9SJK8_PHACE</name>
<evidence type="ECO:0000313" key="1">
    <source>
        <dbReference type="EMBL" id="CAG9825598.1"/>
    </source>
</evidence>
<reference evidence="1" key="1">
    <citation type="submission" date="2022-01" db="EMBL/GenBank/DDBJ databases">
        <authorList>
            <person name="King R."/>
        </authorList>
    </citation>
    <scope>NUCLEOTIDE SEQUENCE</scope>
</reference>
<accession>A0A9N9SJK8</accession>
<reference evidence="1" key="2">
    <citation type="submission" date="2022-10" db="EMBL/GenBank/DDBJ databases">
        <authorList>
            <consortium name="ENA_rothamsted_submissions"/>
            <consortium name="culmorum"/>
            <person name="King R."/>
        </authorList>
    </citation>
    <scope>NUCLEOTIDE SEQUENCE</scope>
</reference>
<dbReference type="AlphaFoldDB" id="A0A9N9SJK8"/>
<proteinExistence type="predicted"/>